<dbReference type="PANTHER" id="PTHR33993">
    <property type="entry name" value="GLYOXALASE-RELATED"/>
    <property type="match status" value="1"/>
</dbReference>
<evidence type="ECO:0000313" key="2">
    <source>
        <dbReference type="EMBL" id="GII78199.1"/>
    </source>
</evidence>
<dbReference type="InterPro" id="IPR004360">
    <property type="entry name" value="Glyas_Fos-R_dOase_dom"/>
</dbReference>
<dbReference type="PROSITE" id="PS51819">
    <property type="entry name" value="VOC"/>
    <property type="match status" value="1"/>
</dbReference>
<protein>
    <recommendedName>
        <fullName evidence="1">VOC domain-containing protein</fullName>
    </recommendedName>
</protein>
<sequence length="119" mass="12142">MGVHVQKLGNVLIPVDDLDKALDFYTGGLGLSLRFRDGDRFAMLDAGGVTIALAARAEQVAGAVTAPSYKVADVPAAAAELAAAGAEVVSGPATGPHEIRAVLRDPSGNDFVLYSPHAS</sequence>
<gene>
    <name evidence="2" type="ORF">Sru01_31810</name>
</gene>
<dbReference type="InterPro" id="IPR037523">
    <property type="entry name" value="VOC_core"/>
</dbReference>
<dbReference type="Gene3D" id="3.10.180.10">
    <property type="entry name" value="2,3-Dihydroxybiphenyl 1,2-Dioxygenase, domain 1"/>
    <property type="match status" value="1"/>
</dbReference>
<dbReference type="RefSeq" id="WP_203985346.1">
    <property type="nucleotide sequence ID" value="NZ_BOOU01000045.1"/>
</dbReference>
<accession>A0A919R231</accession>
<evidence type="ECO:0000259" key="1">
    <source>
        <dbReference type="PROSITE" id="PS51819"/>
    </source>
</evidence>
<feature type="domain" description="VOC" evidence="1">
    <location>
        <begin position="7"/>
        <end position="116"/>
    </location>
</feature>
<keyword evidence="3" id="KW-1185">Reference proteome</keyword>
<evidence type="ECO:0000313" key="3">
    <source>
        <dbReference type="Proteomes" id="UP000655287"/>
    </source>
</evidence>
<reference evidence="2" key="1">
    <citation type="submission" date="2021-01" db="EMBL/GenBank/DDBJ databases">
        <title>Whole genome shotgun sequence of Sphaerisporangium rufum NBRC 109079.</title>
        <authorList>
            <person name="Komaki H."/>
            <person name="Tamura T."/>
        </authorList>
    </citation>
    <scope>NUCLEOTIDE SEQUENCE</scope>
    <source>
        <strain evidence="2">NBRC 109079</strain>
    </source>
</reference>
<dbReference type="Pfam" id="PF00903">
    <property type="entry name" value="Glyoxalase"/>
    <property type="match status" value="1"/>
</dbReference>
<dbReference type="InterPro" id="IPR052164">
    <property type="entry name" value="Anthracycline_SecMetBiosynth"/>
</dbReference>
<dbReference type="EMBL" id="BOOU01000045">
    <property type="protein sequence ID" value="GII78199.1"/>
    <property type="molecule type" value="Genomic_DNA"/>
</dbReference>
<proteinExistence type="predicted"/>
<comment type="caution">
    <text evidence="2">The sequence shown here is derived from an EMBL/GenBank/DDBJ whole genome shotgun (WGS) entry which is preliminary data.</text>
</comment>
<name>A0A919R231_9ACTN</name>
<organism evidence="2 3">
    <name type="scientific">Sphaerisporangium rufum</name>
    <dbReference type="NCBI Taxonomy" id="1381558"/>
    <lineage>
        <taxon>Bacteria</taxon>
        <taxon>Bacillati</taxon>
        <taxon>Actinomycetota</taxon>
        <taxon>Actinomycetes</taxon>
        <taxon>Streptosporangiales</taxon>
        <taxon>Streptosporangiaceae</taxon>
        <taxon>Sphaerisporangium</taxon>
    </lineage>
</organism>
<dbReference type="SUPFAM" id="SSF54593">
    <property type="entry name" value="Glyoxalase/Bleomycin resistance protein/Dihydroxybiphenyl dioxygenase"/>
    <property type="match status" value="1"/>
</dbReference>
<dbReference type="AlphaFoldDB" id="A0A919R231"/>
<dbReference type="InterPro" id="IPR029068">
    <property type="entry name" value="Glyas_Bleomycin-R_OHBP_Dase"/>
</dbReference>
<dbReference type="Proteomes" id="UP000655287">
    <property type="component" value="Unassembled WGS sequence"/>
</dbReference>